<evidence type="ECO:0000313" key="3">
    <source>
        <dbReference type="Proteomes" id="UP000299102"/>
    </source>
</evidence>
<accession>A0A4C1VHE1</accession>
<evidence type="ECO:0000313" key="2">
    <source>
        <dbReference type="EMBL" id="GBP38020.1"/>
    </source>
</evidence>
<sequence length="87" mass="9670">MSPAEFFTRHAPRGWGRPVDTRHEFIILTCAVVRDQSAPPPPPVEPKTRCSQTICPAVRGGGRLSYVENRRSAGGGSRARADERERR</sequence>
<evidence type="ECO:0000256" key="1">
    <source>
        <dbReference type="SAM" id="MobiDB-lite"/>
    </source>
</evidence>
<reference evidence="2 3" key="1">
    <citation type="journal article" date="2019" name="Commun. Biol.">
        <title>The bagworm genome reveals a unique fibroin gene that provides high tensile strength.</title>
        <authorList>
            <person name="Kono N."/>
            <person name="Nakamura H."/>
            <person name="Ohtoshi R."/>
            <person name="Tomita M."/>
            <person name="Numata K."/>
            <person name="Arakawa K."/>
        </authorList>
    </citation>
    <scope>NUCLEOTIDE SEQUENCE [LARGE SCALE GENOMIC DNA]</scope>
</reference>
<dbReference type="AlphaFoldDB" id="A0A4C1VHE1"/>
<organism evidence="2 3">
    <name type="scientific">Eumeta variegata</name>
    <name type="common">Bagworm moth</name>
    <name type="synonym">Eumeta japonica</name>
    <dbReference type="NCBI Taxonomy" id="151549"/>
    <lineage>
        <taxon>Eukaryota</taxon>
        <taxon>Metazoa</taxon>
        <taxon>Ecdysozoa</taxon>
        <taxon>Arthropoda</taxon>
        <taxon>Hexapoda</taxon>
        <taxon>Insecta</taxon>
        <taxon>Pterygota</taxon>
        <taxon>Neoptera</taxon>
        <taxon>Endopterygota</taxon>
        <taxon>Lepidoptera</taxon>
        <taxon>Glossata</taxon>
        <taxon>Ditrysia</taxon>
        <taxon>Tineoidea</taxon>
        <taxon>Psychidae</taxon>
        <taxon>Oiketicinae</taxon>
        <taxon>Eumeta</taxon>
    </lineage>
</organism>
<protein>
    <submittedName>
        <fullName evidence="2">Uncharacterized protein</fullName>
    </submittedName>
</protein>
<gene>
    <name evidence="2" type="ORF">EVAR_13060_1</name>
</gene>
<keyword evidence="3" id="KW-1185">Reference proteome</keyword>
<dbReference type="Proteomes" id="UP000299102">
    <property type="component" value="Unassembled WGS sequence"/>
</dbReference>
<feature type="region of interest" description="Disordered" evidence="1">
    <location>
        <begin position="66"/>
        <end position="87"/>
    </location>
</feature>
<proteinExistence type="predicted"/>
<dbReference type="EMBL" id="BGZK01000342">
    <property type="protein sequence ID" value="GBP38020.1"/>
    <property type="molecule type" value="Genomic_DNA"/>
</dbReference>
<comment type="caution">
    <text evidence="2">The sequence shown here is derived from an EMBL/GenBank/DDBJ whole genome shotgun (WGS) entry which is preliminary data.</text>
</comment>
<name>A0A4C1VHE1_EUMVA</name>